<proteinExistence type="predicted"/>
<keyword evidence="1" id="KW-0175">Coiled coil</keyword>
<reference evidence="3" key="1">
    <citation type="submission" date="2023-06" db="EMBL/GenBank/DDBJ databases">
        <title>Identification and characterization of horizontal gene transfer across gut microbiota members of farm animals based on homology search.</title>
        <authorList>
            <person name="Schwarzerova J."/>
            <person name="Nykrynova M."/>
            <person name="Jureckova K."/>
            <person name="Cejkova D."/>
            <person name="Rychlik I."/>
        </authorList>
    </citation>
    <scope>NUCLEOTIDE SEQUENCE</scope>
    <source>
        <strain evidence="3">ET39</strain>
    </source>
</reference>
<accession>A0ABT7UER7</accession>
<keyword evidence="2" id="KW-0472">Membrane</keyword>
<dbReference type="InterPro" id="IPR015797">
    <property type="entry name" value="NUDIX_hydrolase-like_dom_sf"/>
</dbReference>
<dbReference type="CDD" id="cd03424">
    <property type="entry name" value="NUDIX_ADPRase_Nudt5_UGPPase_Nudt14"/>
    <property type="match status" value="1"/>
</dbReference>
<dbReference type="RefSeq" id="WP_289608538.1">
    <property type="nucleotide sequence ID" value="NZ_JAUDCG010000078.1"/>
</dbReference>
<dbReference type="EC" id="3.6.-.-" evidence="3"/>
<evidence type="ECO:0000256" key="1">
    <source>
        <dbReference type="SAM" id="Coils"/>
    </source>
</evidence>
<feature type="transmembrane region" description="Helical" evidence="2">
    <location>
        <begin position="393"/>
        <end position="416"/>
    </location>
</feature>
<sequence>MRSVYLFELDSVRKTDEEVIEGQKALFDEIVCNGNCVVLSMNQLTDSRAILSMLHTDQQASVLLKLFQSGYLKYSRFGTYRTPSYYIQRSIEEKRSFIYSSLPMKSNQYYLQEEVLNALKYADPSKISELMEKQKASETTISVFDESIDDRFVASPLSKKEAIETLEYLKRFVELIIQVSMYGNYALPAAEYTDTYPFRSFECFMEHILSFDFSLFASEQAAASLTKMELAEAKRLLTQIKEELVQTKRNVNSRSEWLLCLLSRQEAHTMRILSLVECIIHLCYNYTVEYSMYNVSKHYETAPFLYGENASFQADFFGRLRYEWERDSGHEERYLKEESNQFQWFDDTKQCPDWDLALRMLQKGSEPSIDEGRTALYENDYFKRRKARKKQNYHHLIKIVGASLLSLIPIILYTWIEDSATGLSDQAISQLFSNDIVKVILVFVAANFMTLIMEKIATVSNLWEIIKACKRSWKDFVHLSAAQVASYVNWGAVDQMRFEARREPGELSENKRANLLKYQALWESRHALFQANALLPLVNPKTEYTRMEQYELAHHTQLGVVHESPYYLHIVDLIRKDQDHYYSYERLLPTVPSGAIAVVARCHGRYLLLRQFRHAIRAYQLSFIRGFGEDSISAIENVKKEVIEEVGGVIMGEPRYLGQVTGDSGITGTRVSVYAVDLERYEGGAMAEGIEEVVLYTEQELMDAIRRKDIEDSFTLAAYVMYRCQA</sequence>
<keyword evidence="4" id="KW-1185">Reference proteome</keyword>
<keyword evidence="3" id="KW-0378">Hydrolase</keyword>
<dbReference type="SUPFAM" id="SSF55811">
    <property type="entry name" value="Nudix"/>
    <property type="match status" value="1"/>
</dbReference>
<dbReference type="EMBL" id="JAUDCG010000078">
    <property type="protein sequence ID" value="MDM8158112.1"/>
    <property type="molecule type" value="Genomic_DNA"/>
</dbReference>
<protein>
    <submittedName>
        <fullName evidence="3">NUDIX hydrolase</fullName>
        <ecNumber evidence="3">3.6.-.-</ecNumber>
    </submittedName>
</protein>
<feature type="coiled-coil region" evidence="1">
    <location>
        <begin position="223"/>
        <end position="250"/>
    </location>
</feature>
<feature type="transmembrane region" description="Helical" evidence="2">
    <location>
        <begin position="436"/>
        <end position="453"/>
    </location>
</feature>
<comment type="caution">
    <text evidence="3">The sequence shown here is derived from an EMBL/GenBank/DDBJ whole genome shotgun (WGS) entry which is preliminary data.</text>
</comment>
<dbReference type="GO" id="GO:0016787">
    <property type="term" value="F:hydrolase activity"/>
    <property type="evidence" value="ECO:0007669"/>
    <property type="project" value="UniProtKB-KW"/>
</dbReference>
<gene>
    <name evidence="3" type="ORF">QUV96_10795</name>
</gene>
<name>A0ABT7UER7_9FIRM</name>
<dbReference type="Proteomes" id="UP001529340">
    <property type="component" value="Unassembled WGS sequence"/>
</dbReference>
<dbReference type="Gene3D" id="3.90.79.10">
    <property type="entry name" value="Nucleoside Triphosphate Pyrophosphohydrolase"/>
    <property type="match status" value="1"/>
</dbReference>
<keyword evidence="2" id="KW-0812">Transmembrane</keyword>
<evidence type="ECO:0000313" key="4">
    <source>
        <dbReference type="Proteomes" id="UP001529340"/>
    </source>
</evidence>
<reference evidence="3" key="2">
    <citation type="submission" date="2023-06" db="EMBL/GenBank/DDBJ databases">
        <authorList>
            <person name="Zeman M."/>
            <person name="Kubasova T."/>
            <person name="Jahodarova E."/>
            <person name="Nykrynova M."/>
            <person name="Rychlik I."/>
        </authorList>
    </citation>
    <scope>NUCLEOTIDE SEQUENCE</scope>
    <source>
        <strain evidence="3">ET39</strain>
    </source>
</reference>
<evidence type="ECO:0000313" key="3">
    <source>
        <dbReference type="EMBL" id="MDM8158112.1"/>
    </source>
</evidence>
<keyword evidence="2" id="KW-1133">Transmembrane helix</keyword>
<evidence type="ECO:0000256" key="2">
    <source>
        <dbReference type="SAM" id="Phobius"/>
    </source>
</evidence>
<organism evidence="3 4">
    <name type="scientific">Amedibacillus dolichus</name>
    <dbReference type="NCBI Taxonomy" id="31971"/>
    <lineage>
        <taxon>Bacteria</taxon>
        <taxon>Bacillati</taxon>
        <taxon>Bacillota</taxon>
        <taxon>Erysipelotrichia</taxon>
        <taxon>Erysipelotrichales</taxon>
        <taxon>Erysipelotrichaceae</taxon>
        <taxon>Amedibacillus</taxon>
    </lineage>
</organism>